<protein>
    <submittedName>
        <fullName evidence="2">Cupin domain-containing protein</fullName>
    </submittedName>
</protein>
<dbReference type="PANTHER" id="PTHR36114:SF1">
    <property type="entry name" value="16.7 KDA PROTEIN IN WHIE LOCUS"/>
    <property type="match status" value="1"/>
</dbReference>
<dbReference type="Gene3D" id="2.60.120.10">
    <property type="entry name" value="Jelly Rolls"/>
    <property type="match status" value="1"/>
</dbReference>
<dbReference type="InterPro" id="IPR011051">
    <property type="entry name" value="RmlC_Cupin_sf"/>
</dbReference>
<gene>
    <name evidence="2" type="ORF">H171_0740</name>
</gene>
<dbReference type="InterPro" id="IPR013096">
    <property type="entry name" value="Cupin_2"/>
</dbReference>
<name>A0A2M8Z1F8_9FIRM</name>
<dbReference type="RefSeq" id="WP_100303937.1">
    <property type="nucleotide sequence ID" value="NZ_PGET01000001.1"/>
</dbReference>
<reference evidence="2 3" key="1">
    <citation type="submission" date="2017-11" db="EMBL/GenBank/DDBJ databases">
        <title>Understudied soil microbes with underappreciated capabilities: Untangling the Clostridium saccharolyticum group.</title>
        <authorList>
            <person name="Leschine S."/>
        </authorList>
    </citation>
    <scope>NUCLEOTIDE SEQUENCE [LARGE SCALE GENOMIC DNA]</scope>
    <source>
        <strain evidence="2 3">18A</strain>
    </source>
</reference>
<dbReference type="Proteomes" id="UP000231092">
    <property type="component" value="Unassembled WGS sequence"/>
</dbReference>
<sequence length="114" mass="13022">MDVINLLTEANKITELYTYKKAGFLNGNILSIVQVENRTLDFHVHENSDELFYVIEGSFYLETEGEKSKVNTGEFIIVPKGVKHRPVVTVLTKFLMIELSGTLNKENSGDYYEE</sequence>
<dbReference type="InterPro" id="IPR014710">
    <property type="entry name" value="RmlC-like_jellyroll"/>
</dbReference>
<evidence type="ECO:0000313" key="3">
    <source>
        <dbReference type="Proteomes" id="UP000231092"/>
    </source>
</evidence>
<dbReference type="PANTHER" id="PTHR36114">
    <property type="entry name" value="16.7 KDA PROTEIN IN WHIE LOCUS"/>
    <property type="match status" value="1"/>
</dbReference>
<dbReference type="InterPro" id="IPR052044">
    <property type="entry name" value="PKS_Associated_Protein"/>
</dbReference>
<accession>A0A2M8Z1F8</accession>
<evidence type="ECO:0000259" key="1">
    <source>
        <dbReference type="Pfam" id="PF07883"/>
    </source>
</evidence>
<feature type="domain" description="Cupin type-2" evidence="1">
    <location>
        <begin position="39"/>
        <end position="89"/>
    </location>
</feature>
<comment type="caution">
    <text evidence="2">The sequence shown here is derived from an EMBL/GenBank/DDBJ whole genome shotgun (WGS) entry which is preliminary data.</text>
</comment>
<evidence type="ECO:0000313" key="2">
    <source>
        <dbReference type="EMBL" id="PJJ27277.1"/>
    </source>
</evidence>
<dbReference type="SUPFAM" id="SSF51182">
    <property type="entry name" value="RmlC-like cupins"/>
    <property type="match status" value="1"/>
</dbReference>
<dbReference type="AlphaFoldDB" id="A0A2M8Z1F8"/>
<proteinExistence type="predicted"/>
<organism evidence="2 3">
    <name type="scientific">[Clostridium] celerecrescens 18A</name>
    <dbReference type="NCBI Taxonomy" id="1286362"/>
    <lineage>
        <taxon>Bacteria</taxon>
        <taxon>Bacillati</taxon>
        <taxon>Bacillota</taxon>
        <taxon>Clostridia</taxon>
        <taxon>Lachnospirales</taxon>
        <taxon>Lachnospiraceae</taxon>
        <taxon>Lacrimispora</taxon>
    </lineage>
</organism>
<dbReference type="EMBL" id="PGET01000001">
    <property type="protein sequence ID" value="PJJ27277.1"/>
    <property type="molecule type" value="Genomic_DNA"/>
</dbReference>
<dbReference type="OrthoDB" id="9794183at2"/>
<dbReference type="Pfam" id="PF07883">
    <property type="entry name" value="Cupin_2"/>
    <property type="match status" value="1"/>
</dbReference>